<dbReference type="PANTHER" id="PTHR30461">
    <property type="entry name" value="DNA-INVERTASE FROM LAMBDOID PROPHAGE"/>
    <property type="match status" value="1"/>
</dbReference>
<reference evidence="8" key="2">
    <citation type="journal article" date="2021" name="PeerJ">
        <title>Extensive microbial diversity within the chicken gut microbiome revealed by metagenomics and culture.</title>
        <authorList>
            <person name="Gilroy R."/>
            <person name="Ravi A."/>
            <person name="Getino M."/>
            <person name="Pursley I."/>
            <person name="Horton D.L."/>
            <person name="Alikhan N.F."/>
            <person name="Baker D."/>
            <person name="Gharbi K."/>
            <person name="Hall N."/>
            <person name="Watson M."/>
            <person name="Adriaenssens E.M."/>
            <person name="Foster-Nyarko E."/>
            <person name="Jarju S."/>
            <person name="Secka A."/>
            <person name="Antonio M."/>
            <person name="Oren A."/>
            <person name="Chaudhuri R.R."/>
            <person name="La Ragione R."/>
            <person name="Hildebrand F."/>
            <person name="Pallen M.J."/>
        </authorList>
    </citation>
    <scope>NUCLEOTIDE SEQUENCE</scope>
    <source>
        <strain evidence="8">ChiSjej6B24-2974</strain>
    </source>
</reference>
<accession>A0A9D0ZKJ2</accession>
<dbReference type="InterPro" id="IPR006119">
    <property type="entry name" value="Resolv_N"/>
</dbReference>
<organism evidence="8 9">
    <name type="scientific">Candidatus Pullichristensenella stercorigallinarum</name>
    <dbReference type="NCBI Taxonomy" id="2840909"/>
    <lineage>
        <taxon>Bacteria</taxon>
        <taxon>Bacillati</taxon>
        <taxon>Bacillota</taxon>
        <taxon>Clostridia</taxon>
        <taxon>Candidatus Pullichristensenella</taxon>
    </lineage>
</organism>
<evidence type="ECO:0000256" key="2">
    <source>
        <dbReference type="ARBA" id="ARBA00022908"/>
    </source>
</evidence>
<protein>
    <submittedName>
        <fullName evidence="8">Recombinase family protein</fullName>
    </submittedName>
</protein>
<name>A0A9D0ZKJ2_9FIRM</name>
<dbReference type="InterPro" id="IPR006118">
    <property type="entry name" value="Recombinase_CS"/>
</dbReference>
<keyword evidence="2" id="KW-0229">DNA integration</keyword>
<dbReference type="SMART" id="SM00857">
    <property type="entry name" value="Resolvase"/>
    <property type="match status" value="1"/>
</dbReference>
<evidence type="ECO:0000256" key="5">
    <source>
        <dbReference type="PIRSR" id="PIRSR606118-50"/>
    </source>
</evidence>
<dbReference type="CDD" id="cd03768">
    <property type="entry name" value="SR_ResInv"/>
    <property type="match status" value="1"/>
</dbReference>
<gene>
    <name evidence="8" type="ORF">IAA52_02010</name>
</gene>
<dbReference type="PROSITE" id="PS00397">
    <property type="entry name" value="RECOMBINASES_1"/>
    <property type="match status" value="1"/>
</dbReference>
<comment type="similarity">
    <text evidence="1">Belongs to the site-specific recombinase resolvase family.</text>
</comment>
<proteinExistence type="inferred from homology"/>
<dbReference type="GO" id="GO:0000150">
    <property type="term" value="F:DNA strand exchange activity"/>
    <property type="evidence" value="ECO:0007669"/>
    <property type="project" value="InterPro"/>
</dbReference>
<evidence type="ECO:0000259" key="7">
    <source>
        <dbReference type="PROSITE" id="PS51736"/>
    </source>
</evidence>
<keyword evidence="3" id="KW-0238">DNA-binding</keyword>
<reference evidence="8" key="1">
    <citation type="submission" date="2020-10" db="EMBL/GenBank/DDBJ databases">
        <authorList>
            <person name="Gilroy R."/>
        </authorList>
    </citation>
    <scope>NUCLEOTIDE SEQUENCE</scope>
    <source>
        <strain evidence="8">ChiSjej6B24-2974</strain>
    </source>
</reference>
<dbReference type="Proteomes" id="UP000824260">
    <property type="component" value="Unassembled WGS sequence"/>
</dbReference>
<evidence type="ECO:0000256" key="4">
    <source>
        <dbReference type="ARBA" id="ARBA00023172"/>
    </source>
</evidence>
<dbReference type="SUPFAM" id="SSF53041">
    <property type="entry name" value="Resolvase-like"/>
    <property type="match status" value="1"/>
</dbReference>
<evidence type="ECO:0000256" key="3">
    <source>
        <dbReference type="ARBA" id="ARBA00023125"/>
    </source>
</evidence>
<dbReference type="Pfam" id="PF00239">
    <property type="entry name" value="Resolvase"/>
    <property type="match status" value="1"/>
</dbReference>
<comment type="caution">
    <text evidence="8">The sequence shown here is derived from an EMBL/GenBank/DDBJ whole genome shotgun (WGS) entry which is preliminary data.</text>
</comment>
<evidence type="ECO:0000313" key="9">
    <source>
        <dbReference type="Proteomes" id="UP000824260"/>
    </source>
</evidence>
<dbReference type="GO" id="GO:0003677">
    <property type="term" value="F:DNA binding"/>
    <property type="evidence" value="ECO:0007669"/>
    <property type="project" value="UniProtKB-KW"/>
</dbReference>
<keyword evidence="4" id="KW-0233">DNA recombination</keyword>
<dbReference type="EMBL" id="DVFZ01000020">
    <property type="protein sequence ID" value="HIQ81857.1"/>
    <property type="molecule type" value="Genomic_DNA"/>
</dbReference>
<dbReference type="GO" id="GO:0015074">
    <property type="term" value="P:DNA integration"/>
    <property type="evidence" value="ECO:0007669"/>
    <property type="project" value="UniProtKB-KW"/>
</dbReference>
<dbReference type="PROSITE" id="PS51736">
    <property type="entry name" value="RECOMBINASES_3"/>
    <property type="match status" value="1"/>
</dbReference>
<dbReference type="Gene3D" id="3.40.50.1390">
    <property type="entry name" value="Resolvase, N-terminal catalytic domain"/>
    <property type="match status" value="1"/>
</dbReference>
<dbReference type="InterPro" id="IPR050639">
    <property type="entry name" value="SSR_resolvase"/>
</dbReference>
<dbReference type="AlphaFoldDB" id="A0A9D0ZKJ2"/>
<feature type="active site" description="O-(5'-phospho-DNA)-serine intermediate" evidence="5 6">
    <location>
        <position position="10"/>
    </location>
</feature>
<evidence type="ECO:0000313" key="8">
    <source>
        <dbReference type="EMBL" id="HIQ81857.1"/>
    </source>
</evidence>
<sequence>MARIKYIRVSTREQNTARQETDTEKFDRVYIEKASGKNADRPELKAMLDYVREGDIVEVESYSRIARNTQDLLNIVSKLSEKGVDFVSQKEKIDTSSPSGRLMLTIFAGLAQFERECLLERQAEGIAIAKREGRMGRPEIQPCADFASIVKDWQDGKMTAVEAMKQARMTKATFYRKVKILQE</sequence>
<dbReference type="PANTHER" id="PTHR30461:SF26">
    <property type="entry name" value="RESOLVASE HOMOLOG YNEB"/>
    <property type="match status" value="1"/>
</dbReference>
<evidence type="ECO:0000256" key="1">
    <source>
        <dbReference type="ARBA" id="ARBA00009913"/>
    </source>
</evidence>
<dbReference type="InterPro" id="IPR036162">
    <property type="entry name" value="Resolvase-like_N_sf"/>
</dbReference>
<evidence type="ECO:0000256" key="6">
    <source>
        <dbReference type="PROSITE-ProRule" id="PRU10137"/>
    </source>
</evidence>
<feature type="domain" description="Resolvase/invertase-type recombinase catalytic" evidence="7">
    <location>
        <begin position="2"/>
        <end position="133"/>
    </location>
</feature>